<dbReference type="Gene3D" id="1.10.10.60">
    <property type="entry name" value="Homeodomain-like"/>
    <property type="match status" value="2"/>
</dbReference>
<dbReference type="SMART" id="SM00342">
    <property type="entry name" value="HTH_ARAC"/>
    <property type="match status" value="1"/>
</dbReference>
<dbReference type="SUPFAM" id="SSF55136">
    <property type="entry name" value="Probable bacterial effector-binding domain"/>
    <property type="match status" value="1"/>
</dbReference>
<proteinExistence type="predicted"/>
<dbReference type="KEGG" id="scor:J3U87_26365"/>
<gene>
    <name evidence="6" type="ORF">J3U87_26365</name>
</gene>
<dbReference type="Pfam" id="PF06445">
    <property type="entry name" value="GyrI-like"/>
    <property type="match status" value="1"/>
</dbReference>
<accession>A0A8A4TRG8</accession>
<evidence type="ECO:0000256" key="2">
    <source>
        <dbReference type="ARBA" id="ARBA00023125"/>
    </source>
</evidence>
<reference evidence="6" key="1">
    <citation type="submission" date="2021-03" db="EMBL/GenBank/DDBJ databases">
        <title>Acanthopleuribacteraceae sp. M133.</title>
        <authorList>
            <person name="Wang G."/>
        </authorList>
    </citation>
    <scope>NUCLEOTIDE SEQUENCE</scope>
    <source>
        <strain evidence="6">M133</strain>
    </source>
</reference>
<dbReference type="RefSeq" id="WP_237378766.1">
    <property type="nucleotide sequence ID" value="NZ_CP071793.1"/>
</dbReference>
<dbReference type="PANTHER" id="PTHR40055">
    <property type="entry name" value="TRANSCRIPTIONAL REGULATOR YGIV-RELATED"/>
    <property type="match status" value="1"/>
</dbReference>
<dbReference type="AlphaFoldDB" id="A0A8A4TRG8"/>
<keyword evidence="7" id="KW-1185">Reference proteome</keyword>
<keyword evidence="2" id="KW-0238">DNA-binding</keyword>
<dbReference type="InterPro" id="IPR020449">
    <property type="entry name" value="Tscrpt_reg_AraC-type_HTH"/>
</dbReference>
<dbReference type="Proteomes" id="UP000663929">
    <property type="component" value="Chromosome"/>
</dbReference>
<evidence type="ECO:0000259" key="5">
    <source>
        <dbReference type="PROSITE" id="PS01124"/>
    </source>
</evidence>
<dbReference type="InterPro" id="IPR010499">
    <property type="entry name" value="AraC_E-bd"/>
</dbReference>
<evidence type="ECO:0000256" key="3">
    <source>
        <dbReference type="ARBA" id="ARBA00023163"/>
    </source>
</evidence>
<dbReference type="InterPro" id="IPR018060">
    <property type="entry name" value="HTH_AraC"/>
</dbReference>
<feature type="region of interest" description="Disordered" evidence="4">
    <location>
        <begin position="109"/>
        <end position="135"/>
    </location>
</feature>
<dbReference type="Pfam" id="PF12833">
    <property type="entry name" value="HTH_18"/>
    <property type="match status" value="1"/>
</dbReference>
<dbReference type="InterPro" id="IPR009057">
    <property type="entry name" value="Homeodomain-like_sf"/>
</dbReference>
<feature type="domain" description="HTH araC/xylS-type" evidence="5">
    <location>
        <begin position="17"/>
        <end position="115"/>
    </location>
</feature>
<keyword evidence="1" id="KW-0805">Transcription regulation</keyword>
<evidence type="ECO:0000313" key="7">
    <source>
        <dbReference type="Proteomes" id="UP000663929"/>
    </source>
</evidence>
<dbReference type="GO" id="GO:0043565">
    <property type="term" value="F:sequence-specific DNA binding"/>
    <property type="evidence" value="ECO:0007669"/>
    <property type="project" value="InterPro"/>
</dbReference>
<protein>
    <submittedName>
        <fullName evidence="6">AraC family transcriptional regulator</fullName>
    </submittedName>
</protein>
<evidence type="ECO:0000256" key="1">
    <source>
        <dbReference type="ARBA" id="ARBA00023015"/>
    </source>
</evidence>
<dbReference type="PANTHER" id="PTHR40055:SF1">
    <property type="entry name" value="TRANSCRIPTIONAL REGULATOR YGIV-RELATED"/>
    <property type="match status" value="1"/>
</dbReference>
<dbReference type="Gene3D" id="3.20.80.10">
    <property type="entry name" value="Regulatory factor, effector binding domain"/>
    <property type="match status" value="1"/>
</dbReference>
<dbReference type="InterPro" id="IPR011256">
    <property type="entry name" value="Reg_factor_effector_dom_sf"/>
</dbReference>
<dbReference type="EMBL" id="CP071793">
    <property type="protein sequence ID" value="QTD49125.1"/>
    <property type="molecule type" value="Genomic_DNA"/>
</dbReference>
<evidence type="ECO:0000313" key="6">
    <source>
        <dbReference type="EMBL" id="QTD49125.1"/>
    </source>
</evidence>
<dbReference type="SMART" id="SM00871">
    <property type="entry name" value="AraC_E_bind"/>
    <property type="match status" value="1"/>
</dbReference>
<dbReference type="SUPFAM" id="SSF46689">
    <property type="entry name" value="Homeodomain-like"/>
    <property type="match status" value="2"/>
</dbReference>
<evidence type="ECO:0000256" key="4">
    <source>
        <dbReference type="SAM" id="MobiDB-lite"/>
    </source>
</evidence>
<organism evidence="6 7">
    <name type="scientific">Sulfidibacter corallicola</name>
    <dbReference type="NCBI Taxonomy" id="2818388"/>
    <lineage>
        <taxon>Bacteria</taxon>
        <taxon>Pseudomonadati</taxon>
        <taxon>Acidobacteriota</taxon>
        <taxon>Holophagae</taxon>
        <taxon>Acanthopleuribacterales</taxon>
        <taxon>Acanthopleuribacteraceae</taxon>
        <taxon>Sulfidibacter</taxon>
    </lineage>
</organism>
<dbReference type="InterPro" id="IPR050908">
    <property type="entry name" value="SmbC-like"/>
</dbReference>
<dbReference type="PRINTS" id="PR00032">
    <property type="entry name" value="HTHARAC"/>
</dbReference>
<keyword evidence="3" id="KW-0804">Transcription</keyword>
<sequence>MSTHDHPKNEAYRQRLYRALLFIEANLDRQLSLAEVASQANLSPYHFHRIFHALVGESLGIYLRRIRLERAALHLQFVPASVTEVGYAAGYGSPSAFTKAFHRHFGVSPSDFRRQKRSSDSSAPMRSTHHLSKEHSMSEPYAPLHFRTVPPQPVLFVRENGTYPEAAPKAWAKLMRFARTMNLVDEETLRFAIAYDDPDITEASQLRYDACIAVSPEIAAEGDVGRQTLAGGRYAIFLHQGPYRLLETTCSRVFGEWLPTSDHRLRDAPCLTRPLDLDPPSVRPEDLRTEYWVPIEG</sequence>
<dbReference type="InterPro" id="IPR029442">
    <property type="entry name" value="GyrI-like"/>
</dbReference>
<dbReference type="PROSITE" id="PS01124">
    <property type="entry name" value="HTH_ARAC_FAMILY_2"/>
    <property type="match status" value="1"/>
</dbReference>
<dbReference type="GO" id="GO:0003700">
    <property type="term" value="F:DNA-binding transcription factor activity"/>
    <property type="evidence" value="ECO:0007669"/>
    <property type="project" value="InterPro"/>
</dbReference>
<name>A0A8A4TRG8_SULCO</name>